<dbReference type="GO" id="GO:0004467">
    <property type="term" value="F:long-chain fatty acid-CoA ligase activity"/>
    <property type="evidence" value="ECO:0007669"/>
    <property type="project" value="TreeGrafter"/>
</dbReference>
<evidence type="ECO:0000256" key="1">
    <source>
        <dbReference type="ARBA" id="ARBA00006432"/>
    </source>
</evidence>
<evidence type="ECO:0000313" key="9">
    <source>
        <dbReference type="Proteomes" id="UP000283210"/>
    </source>
</evidence>
<reference evidence="8 9" key="2">
    <citation type="submission" date="2019-01" db="EMBL/GenBank/DDBJ databases">
        <title>A chromosome length genome reference of the Java medaka (oryzias javanicus).</title>
        <authorList>
            <person name="Herpin A."/>
            <person name="Takehana Y."/>
            <person name="Naruse K."/>
            <person name="Ansai S."/>
            <person name="Kawaguchi M."/>
        </authorList>
    </citation>
    <scope>NUCLEOTIDE SEQUENCE [LARGE SCALE GENOMIC DNA]</scope>
    <source>
        <strain evidence="8">RS831</strain>
        <tissue evidence="8">Whole body</tissue>
    </source>
</reference>
<dbReference type="PANTHER" id="PTHR43107:SF4">
    <property type="entry name" value="LONG-CHAIN FATTY ACID TRANSPORT PROTEIN 2"/>
    <property type="match status" value="1"/>
</dbReference>
<evidence type="ECO:0000256" key="6">
    <source>
        <dbReference type="ARBA" id="ARBA00048666"/>
    </source>
</evidence>
<evidence type="ECO:0000259" key="7">
    <source>
        <dbReference type="Pfam" id="PF00501"/>
    </source>
</evidence>
<keyword evidence="3" id="KW-0443">Lipid metabolism</keyword>
<comment type="similarity">
    <text evidence="1">Belongs to the ATP-dependent AMP-binding enzyme family.</text>
</comment>
<protein>
    <recommendedName>
        <fullName evidence="5">Long-chain-fatty-acid--CoA ligase</fullName>
    </recommendedName>
</protein>
<comment type="catalytic activity">
    <reaction evidence="4">
        <text>a very long-chain fatty acid + ATP + CoA = a very long-chain fatty acyl-CoA + AMP + diphosphate</text>
        <dbReference type="Rhea" id="RHEA:54536"/>
        <dbReference type="ChEBI" id="CHEBI:30616"/>
        <dbReference type="ChEBI" id="CHEBI:33019"/>
        <dbReference type="ChEBI" id="CHEBI:57287"/>
        <dbReference type="ChEBI" id="CHEBI:58950"/>
        <dbReference type="ChEBI" id="CHEBI:138261"/>
        <dbReference type="ChEBI" id="CHEBI:456215"/>
    </reaction>
    <physiologicalReaction direction="left-to-right" evidence="4">
        <dbReference type="Rhea" id="RHEA:54537"/>
    </physiologicalReaction>
</comment>
<dbReference type="GO" id="GO:0044539">
    <property type="term" value="P:long-chain fatty acid import into cell"/>
    <property type="evidence" value="ECO:0007669"/>
    <property type="project" value="TreeGrafter"/>
</dbReference>
<dbReference type="PROSITE" id="PS00455">
    <property type="entry name" value="AMP_BINDING"/>
    <property type="match status" value="1"/>
</dbReference>
<keyword evidence="9" id="KW-1185">Reference proteome</keyword>
<evidence type="ECO:0000256" key="5">
    <source>
        <dbReference type="ARBA" id="ARBA00041297"/>
    </source>
</evidence>
<proteinExistence type="inferred from homology"/>
<organism evidence="8 9">
    <name type="scientific">Oryzias javanicus</name>
    <name type="common">Javanese ricefish</name>
    <name type="synonym">Aplocheilus javanicus</name>
    <dbReference type="NCBI Taxonomy" id="123683"/>
    <lineage>
        <taxon>Eukaryota</taxon>
        <taxon>Metazoa</taxon>
        <taxon>Chordata</taxon>
        <taxon>Craniata</taxon>
        <taxon>Vertebrata</taxon>
        <taxon>Euteleostomi</taxon>
        <taxon>Actinopterygii</taxon>
        <taxon>Neopterygii</taxon>
        <taxon>Teleostei</taxon>
        <taxon>Neoteleostei</taxon>
        <taxon>Acanthomorphata</taxon>
        <taxon>Ovalentaria</taxon>
        <taxon>Atherinomorphae</taxon>
        <taxon>Beloniformes</taxon>
        <taxon>Adrianichthyidae</taxon>
        <taxon>Oryziinae</taxon>
        <taxon>Oryzias</taxon>
    </lineage>
</organism>
<dbReference type="Gene3D" id="3.40.50.12780">
    <property type="entry name" value="N-terminal domain of ligase-like"/>
    <property type="match status" value="1"/>
</dbReference>
<evidence type="ECO:0000256" key="4">
    <source>
        <dbReference type="ARBA" id="ARBA00036527"/>
    </source>
</evidence>
<dbReference type="PANTHER" id="PTHR43107">
    <property type="entry name" value="LONG-CHAIN FATTY ACID TRANSPORT PROTEIN"/>
    <property type="match status" value="1"/>
</dbReference>
<dbReference type="GO" id="GO:0005789">
    <property type="term" value="C:endoplasmic reticulum membrane"/>
    <property type="evidence" value="ECO:0007669"/>
    <property type="project" value="TreeGrafter"/>
</dbReference>
<accession>A0A3S2N629</accession>
<dbReference type="InterPro" id="IPR020845">
    <property type="entry name" value="AMP-binding_CS"/>
</dbReference>
<sequence>MIAYVLCTVLAAFAALLYLRNPYLLADLNYAINAMYVGYRLGQIQSRFYGFLDCFLDRVARHPDKKLIIFEDVSYTYKQADAESNKVARALSAHAQLKPGDTLGCVAALLNYNIRSRSLLHCFSCCGAKVLITSPDLREAVEEVLPTLREQGIRVFVLSDHVEADGFENLFDKIQKASDQPLSPELRANIHHKSPALYIYTSGTTGLPKAAIITHHRAWSAALAQEMVGVRSSDIFYLYLPLYHTAGFLMGLCGGINKGVTFVLKRKFSVSSFWDDCRKYNITVIQYIGEIMRYLCNTPKVCITADFQSLLM</sequence>
<feature type="domain" description="AMP-dependent synthetase/ligase" evidence="7">
    <location>
        <begin position="103"/>
        <end position="301"/>
    </location>
</feature>
<dbReference type="Pfam" id="PF00501">
    <property type="entry name" value="AMP-binding"/>
    <property type="match status" value="1"/>
</dbReference>
<keyword evidence="2" id="KW-0436">Ligase</keyword>
<dbReference type="Proteomes" id="UP000283210">
    <property type="component" value="Chromosome 3"/>
</dbReference>
<dbReference type="GO" id="GO:0005324">
    <property type="term" value="F:long-chain fatty acid transmembrane transporter activity"/>
    <property type="evidence" value="ECO:0007669"/>
    <property type="project" value="TreeGrafter"/>
</dbReference>
<evidence type="ECO:0000313" key="8">
    <source>
        <dbReference type="EMBL" id="RVE74325.1"/>
    </source>
</evidence>
<comment type="catalytic activity">
    <reaction evidence="6">
        <text>tetracosanoate + ATP + CoA = tetracosanoyl-CoA + AMP + diphosphate</text>
        <dbReference type="Rhea" id="RHEA:33639"/>
        <dbReference type="ChEBI" id="CHEBI:30616"/>
        <dbReference type="ChEBI" id="CHEBI:31014"/>
        <dbReference type="ChEBI" id="CHEBI:33019"/>
        <dbReference type="ChEBI" id="CHEBI:57287"/>
        <dbReference type="ChEBI" id="CHEBI:65052"/>
        <dbReference type="ChEBI" id="CHEBI:456215"/>
    </reaction>
    <physiologicalReaction direction="left-to-right" evidence="6">
        <dbReference type="Rhea" id="RHEA:33640"/>
    </physiologicalReaction>
</comment>
<dbReference type="GO" id="GO:0005886">
    <property type="term" value="C:plasma membrane"/>
    <property type="evidence" value="ECO:0007669"/>
    <property type="project" value="TreeGrafter"/>
</dbReference>
<dbReference type="OrthoDB" id="288590at2759"/>
<dbReference type="EMBL" id="CM012439">
    <property type="protein sequence ID" value="RVE74325.1"/>
    <property type="molecule type" value="Genomic_DNA"/>
</dbReference>
<dbReference type="AlphaFoldDB" id="A0A3S2N629"/>
<gene>
    <name evidence="8" type="ORF">OJAV_G00020830</name>
</gene>
<dbReference type="InterPro" id="IPR000873">
    <property type="entry name" value="AMP-dep_synth/lig_dom"/>
</dbReference>
<dbReference type="SUPFAM" id="SSF56801">
    <property type="entry name" value="Acetyl-CoA synthetase-like"/>
    <property type="match status" value="1"/>
</dbReference>
<name>A0A3S2N629_ORYJA</name>
<reference evidence="8 9" key="1">
    <citation type="submission" date="2018-11" db="EMBL/GenBank/DDBJ databases">
        <authorList>
            <person name="Lopez-Roques C."/>
            <person name="Donnadieu C."/>
            <person name="Bouchez O."/>
            <person name="Klopp C."/>
            <person name="Cabau C."/>
            <person name="Zahm M."/>
        </authorList>
    </citation>
    <scope>NUCLEOTIDE SEQUENCE [LARGE SCALE GENOMIC DNA]</scope>
    <source>
        <strain evidence="8">RS831</strain>
        <tissue evidence="8">Whole body</tissue>
    </source>
</reference>
<evidence type="ECO:0000256" key="2">
    <source>
        <dbReference type="ARBA" id="ARBA00022598"/>
    </source>
</evidence>
<evidence type="ECO:0000256" key="3">
    <source>
        <dbReference type="ARBA" id="ARBA00023098"/>
    </source>
</evidence>
<dbReference type="InterPro" id="IPR042099">
    <property type="entry name" value="ANL_N_sf"/>
</dbReference>